<accession>W8VPJ1</accession>
<keyword evidence="1" id="KW-1133">Transmembrane helix</keyword>
<proteinExistence type="predicted"/>
<evidence type="ECO:0000313" key="2">
    <source>
        <dbReference type="EMBL" id="BAO54520.1"/>
    </source>
</evidence>
<dbReference type="HOGENOM" id="CLU_3219295_0_0_10"/>
<name>W8VPJ1_9FLAO</name>
<dbReference type="AlphaFoldDB" id="W8VPJ1"/>
<protein>
    <submittedName>
        <fullName evidence="2">Uncharacterized protein</fullName>
    </submittedName>
</protein>
<keyword evidence="1" id="KW-0472">Membrane</keyword>
<keyword evidence="1" id="KW-0812">Transmembrane</keyword>
<reference evidence="2 3" key="1">
    <citation type="journal article" date="2014" name="Proc. Natl. Acad. Sci. U.S.A.">
        <title>Functional characterization of flavobacteria rhodopsins reveals a unique class of light-driven chloride pump in bacteria.</title>
        <authorList>
            <person name="Yoshizawa S."/>
            <person name="Kumagai Y."/>
            <person name="Kim H."/>
            <person name="Ogura Y."/>
            <person name="Hayashi T."/>
            <person name="Iwasaki W."/>
            <person name="DeLong E.F."/>
            <person name="Kogure K."/>
        </authorList>
    </citation>
    <scope>NUCLEOTIDE SEQUENCE [LARGE SCALE GENOMIC DNA]</scope>
    <source>
        <strain evidence="2 3">S1-08</strain>
    </source>
</reference>
<evidence type="ECO:0000256" key="1">
    <source>
        <dbReference type="SAM" id="Phobius"/>
    </source>
</evidence>
<feature type="transmembrane region" description="Helical" evidence="1">
    <location>
        <begin position="21"/>
        <end position="39"/>
    </location>
</feature>
<dbReference type="Proteomes" id="UP000031760">
    <property type="component" value="Chromosome"/>
</dbReference>
<keyword evidence="3" id="KW-1185">Reference proteome</keyword>
<evidence type="ECO:0000313" key="3">
    <source>
        <dbReference type="Proteomes" id="UP000031760"/>
    </source>
</evidence>
<sequence length="44" mass="5129">MLFVAQPVSIMTVRKVKMIFLPGRYFVFMTLNILVKFAFAKANF</sequence>
<dbReference type="EMBL" id="AP014548">
    <property type="protein sequence ID" value="BAO54520.1"/>
    <property type="molecule type" value="Genomic_DNA"/>
</dbReference>
<dbReference type="KEGG" id="nmf:NMS_0511"/>
<gene>
    <name evidence="2" type="ORF">NMS_0511</name>
</gene>
<organism evidence="2 3">
    <name type="scientific">Nonlabens marinus S1-08</name>
    <dbReference type="NCBI Taxonomy" id="1454201"/>
    <lineage>
        <taxon>Bacteria</taxon>
        <taxon>Pseudomonadati</taxon>
        <taxon>Bacteroidota</taxon>
        <taxon>Flavobacteriia</taxon>
        <taxon>Flavobacteriales</taxon>
        <taxon>Flavobacteriaceae</taxon>
        <taxon>Nonlabens</taxon>
    </lineage>
</organism>